<dbReference type="EMBL" id="FKLO01000051">
    <property type="protein sequence ID" value="SAY98629.1"/>
    <property type="molecule type" value="Genomic_DNA"/>
</dbReference>
<name>A0A1C3HP95_9GAMM</name>
<dbReference type="PANTHER" id="PTHR42794">
    <property type="entry name" value="HEMIN IMPORT ATP-BINDING PROTEIN HMUV"/>
    <property type="match status" value="1"/>
</dbReference>
<dbReference type="PROSITE" id="PS50893">
    <property type="entry name" value="ABC_TRANSPORTER_2"/>
    <property type="match status" value="1"/>
</dbReference>
<evidence type="ECO:0000313" key="4">
    <source>
        <dbReference type="EMBL" id="SAY98629.1"/>
    </source>
</evidence>
<dbReference type="InterPro" id="IPR017871">
    <property type="entry name" value="ABC_transporter-like_CS"/>
</dbReference>
<dbReference type="Pfam" id="PF00005">
    <property type="entry name" value="ABC_tran"/>
    <property type="match status" value="1"/>
</dbReference>
<dbReference type="GO" id="GO:0005524">
    <property type="term" value="F:ATP binding"/>
    <property type="evidence" value="ECO:0007669"/>
    <property type="project" value="UniProtKB-KW"/>
</dbReference>
<evidence type="ECO:0000256" key="2">
    <source>
        <dbReference type="ARBA" id="ARBA00022840"/>
    </source>
</evidence>
<dbReference type="GO" id="GO:0016887">
    <property type="term" value="F:ATP hydrolysis activity"/>
    <property type="evidence" value="ECO:0007669"/>
    <property type="project" value="InterPro"/>
</dbReference>
<protein>
    <submittedName>
        <fullName evidence="4">Iron(III) dicitrate transport ATP-binding protein FecE (TC 3.A.1.14.1)</fullName>
    </submittedName>
</protein>
<dbReference type="RefSeq" id="WP_079540973.1">
    <property type="nucleotide sequence ID" value="NZ_CP171111.1"/>
</dbReference>
<gene>
    <name evidence="4" type="ORF">CHUV0807_1551</name>
</gene>
<evidence type="ECO:0000256" key="1">
    <source>
        <dbReference type="ARBA" id="ARBA00022741"/>
    </source>
</evidence>
<dbReference type="AlphaFoldDB" id="A0A1C3HP95"/>
<dbReference type="Gene3D" id="3.40.50.300">
    <property type="entry name" value="P-loop containing nucleotide triphosphate hydrolases"/>
    <property type="match status" value="1"/>
</dbReference>
<dbReference type="PROSITE" id="PS00211">
    <property type="entry name" value="ABC_TRANSPORTER_1"/>
    <property type="match status" value="1"/>
</dbReference>
<dbReference type="SUPFAM" id="SSF52540">
    <property type="entry name" value="P-loop containing nucleoside triphosphate hydrolases"/>
    <property type="match status" value="1"/>
</dbReference>
<dbReference type="InterPro" id="IPR003439">
    <property type="entry name" value="ABC_transporter-like_ATP-bd"/>
</dbReference>
<dbReference type="InterPro" id="IPR027417">
    <property type="entry name" value="P-loop_NTPase"/>
</dbReference>
<dbReference type="CDD" id="cd03214">
    <property type="entry name" value="ABC_Iron-Siderophores_B12_Hemin"/>
    <property type="match status" value="1"/>
</dbReference>
<dbReference type="SMART" id="SM00382">
    <property type="entry name" value="AAA"/>
    <property type="match status" value="1"/>
</dbReference>
<feature type="domain" description="ABC transporter" evidence="3">
    <location>
        <begin position="2"/>
        <end position="235"/>
    </location>
</feature>
<reference evidence="5" key="1">
    <citation type="submission" date="2016-04" db="EMBL/GenBank/DDBJ databases">
        <authorList>
            <person name="Tagini F."/>
        </authorList>
    </citation>
    <scope>NUCLEOTIDE SEQUENCE [LARGE SCALE GENOMIC DNA]</scope>
    <source>
        <strain evidence="5">CHUV0807</strain>
    </source>
</reference>
<dbReference type="Proteomes" id="UP000190837">
    <property type="component" value="Unassembled WGS sequence"/>
</dbReference>
<accession>A0A1C3HP95</accession>
<sequence length="268" mass="29731">MMKLEQVTIHRGALCVADNISLELHHGKTYAILGPNGAGKSSLIKTLFAELPYSGHIRYRDKTLSHGHHMAWRKPIGYMPQDTIVDASLTALEIVLLGQMSNLTMRVSDEQLARAAAMMETLGIAHLAGRDVLALSGGQRQMVMFAQVLLRDPEILLLDEPVSALDMHHQCVLLEAVRHHTRERELITLMILHDLNLAAQFADEIILLADAKIQAQGTPRDVLQKETIERIYRVEAAVYNDPDGAPAVVMPRRAIRAPKPNLPTETTP</sequence>
<keyword evidence="2 4" id="KW-0067">ATP-binding</keyword>
<organism evidence="4 5">
    <name type="scientific">Cardiobacterium hominis</name>
    <dbReference type="NCBI Taxonomy" id="2718"/>
    <lineage>
        <taxon>Bacteria</taxon>
        <taxon>Pseudomonadati</taxon>
        <taxon>Pseudomonadota</taxon>
        <taxon>Gammaproteobacteria</taxon>
        <taxon>Cardiobacteriales</taxon>
        <taxon>Cardiobacteriaceae</taxon>
        <taxon>Cardiobacterium</taxon>
    </lineage>
</organism>
<evidence type="ECO:0000313" key="5">
    <source>
        <dbReference type="Proteomes" id="UP000190837"/>
    </source>
</evidence>
<keyword evidence="1" id="KW-0547">Nucleotide-binding</keyword>
<proteinExistence type="predicted"/>
<evidence type="ECO:0000259" key="3">
    <source>
        <dbReference type="PROSITE" id="PS50893"/>
    </source>
</evidence>
<dbReference type="InterPro" id="IPR003593">
    <property type="entry name" value="AAA+_ATPase"/>
</dbReference>
<dbReference type="PANTHER" id="PTHR42794:SF2">
    <property type="entry name" value="ABC TRANSPORTER ATP-BINDING PROTEIN"/>
    <property type="match status" value="1"/>
</dbReference>